<dbReference type="PANTHER" id="PTHR47241">
    <property type="entry name" value="FINGER PROTEIN, PUTATIVE-RELATED"/>
    <property type="match status" value="1"/>
</dbReference>
<dbReference type="EMBL" id="WNYA01000006">
    <property type="protein sequence ID" value="KAG8569219.1"/>
    <property type="molecule type" value="Genomic_DNA"/>
</dbReference>
<organism evidence="3 4">
    <name type="scientific">Engystomops pustulosus</name>
    <name type="common">Tungara frog</name>
    <name type="synonym">Physalaemus pustulosus</name>
    <dbReference type="NCBI Taxonomy" id="76066"/>
    <lineage>
        <taxon>Eukaryota</taxon>
        <taxon>Metazoa</taxon>
        <taxon>Chordata</taxon>
        <taxon>Craniata</taxon>
        <taxon>Vertebrata</taxon>
        <taxon>Euteleostomi</taxon>
        <taxon>Amphibia</taxon>
        <taxon>Batrachia</taxon>
        <taxon>Anura</taxon>
        <taxon>Neobatrachia</taxon>
        <taxon>Hyloidea</taxon>
        <taxon>Leptodactylidae</taxon>
        <taxon>Leiuperinae</taxon>
        <taxon>Engystomops</taxon>
    </lineage>
</organism>
<feature type="domain" description="Alpha-carbonic anhydrase" evidence="2">
    <location>
        <begin position="1"/>
        <end position="265"/>
    </location>
</feature>
<dbReference type="PANTHER" id="PTHR47241:SF1">
    <property type="entry name" value="BED-TYPE DOMAIN-CONTAINING PROTEIN"/>
    <property type="match status" value="1"/>
</dbReference>
<dbReference type="InterPro" id="IPR052865">
    <property type="entry name" value="Zinc_finger_BED"/>
</dbReference>
<feature type="compositionally biased region" description="Polar residues" evidence="1">
    <location>
        <begin position="25"/>
        <end position="37"/>
    </location>
</feature>
<evidence type="ECO:0000256" key="1">
    <source>
        <dbReference type="SAM" id="MobiDB-lite"/>
    </source>
</evidence>
<dbReference type="SUPFAM" id="SSF51069">
    <property type="entry name" value="Carbonic anhydrase"/>
    <property type="match status" value="1"/>
</dbReference>
<proteinExistence type="predicted"/>
<evidence type="ECO:0000259" key="2">
    <source>
        <dbReference type="PROSITE" id="PS51144"/>
    </source>
</evidence>
<reference evidence="3" key="1">
    <citation type="thesis" date="2020" institute="ProQuest LLC" country="789 East Eisenhower Parkway, Ann Arbor, MI, USA">
        <title>Comparative Genomics and Chromosome Evolution.</title>
        <authorList>
            <person name="Mudd A.B."/>
        </authorList>
    </citation>
    <scope>NUCLEOTIDE SEQUENCE</scope>
    <source>
        <strain evidence="3">237g6f4</strain>
        <tissue evidence="3">Blood</tissue>
    </source>
</reference>
<dbReference type="GO" id="GO:0005634">
    <property type="term" value="C:nucleus"/>
    <property type="evidence" value="ECO:0007669"/>
    <property type="project" value="TreeGrafter"/>
</dbReference>
<dbReference type="InterPro" id="IPR036398">
    <property type="entry name" value="CA_dom_sf"/>
</dbReference>
<dbReference type="AlphaFoldDB" id="A0AAV7B9Q7"/>
<sequence length="266" mass="29629">MRRHMNAKHPTQWHQARSPPAVHTTAPSPVSADSQPPAQDPATKTPSSPPRSSTASTSVQLSIPQTLERKRKYSATHPHAQALNVHISRLLSMEMLPYRLVETEAFRSLMAAAAPRYSVPSRHYFSRCAVPALHQHVSDNIIRALTNAVSDKVHLTTDTWTLLPLPLHAVPYSVRGKKAAFTNFDPSVLLPASKDYWSYIGSLTHPPLNECVTWVIFKEPISASPDQLNQFRSLLSSTDGEKETQILDNHRPTQPLKGREIRASFS</sequence>
<dbReference type="Gene3D" id="3.10.200.10">
    <property type="entry name" value="Alpha carbonic anhydrase"/>
    <property type="match status" value="1"/>
</dbReference>
<feature type="region of interest" description="Disordered" evidence="1">
    <location>
        <begin position="239"/>
        <end position="266"/>
    </location>
</feature>
<gene>
    <name evidence="3" type="ORF">GDO81_014299</name>
</gene>
<evidence type="ECO:0000313" key="3">
    <source>
        <dbReference type="EMBL" id="KAG8569219.1"/>
    </source>
</evidence>
<accession>A0AAV7B9Q7</accession>
<name>A0AAV7B9Q7_ENGPU</name>
<keyword evidence="4" id="KW-1185">Reference proteome</keyword>
<feature type="compositionally biased region" description="Low complexity" evidence="1">
    <location>
        <begin position="41"/>
        <end position="58"/>
    </location>
</feature>
<dbReference type="SMART" id="SM01057">
    <property type="entry name" value="Carb_anhydrase"/>
    <property type="match status" value="1"/>
</dbReference>
<dbReference type="Pfam" id="PF00194">
    <property type="entry name" value="Carb_anhydrase"/>
    <property type="match status" value="1"/>
</dbReference>
<feature type="region of interest" description="Disordered" evidence="1">
    <location>
        <begin position="1"/>
        <end position="64"/>
    </location>
</feature>
<evidence type="ECO:0000313" key="4">
    <source>
        <dbReference type="Proteomes" id="UP000824782"/>
    </source>
</evidence>
<comment type="caution">
    <text evidence="3">The sequence shown here is derived from an EMBL/GenBank/DDBJ whole genome shotgun (WGS) entry which is preliminary data.</text>
</comment>
<dbReference type="InterPro" id="IPR001148">
    <property type="entry name" value="CA_dom"/>
</dbReference>
<dbReference type="PROSITE" id="PS51144">
    <property type="entry name" value="ALPHA_CA_2"/>
    <property type="match status" value="1"/>
</dbReference>
<protein>
    <recommendedName>
        <fullName evidence="2">Alpha-carbonic anhydrase domain-containing protein</fullName>
    </recommendedName>
</protein>
<dbReference type="Proteomes" id="UP000824782">
    <property type="component" value="Unassembled WGS sequence"/>
</dbReference>